<evidence type="ECO:0000313" key="3">
    <source>
        <dbReference type="Proteomes" id="UP000613740"/>
    </source>
</evidence>
<dbReference type="PANTHER" id="PTHR13271:SF154">
    <property type="entry name" value="GRIP DOMAIN-CONTAINING PROTEIN"/>
    <property type="match status" value="1"/>
</dbReference>
<comment type="caution">
    <text evidence="2">The sequence shown here is derived from an EMBL/GenBank/DDBJ whole genome shotgun (WGS) entry which is preliminary data.</text>
</comment>
<dbReference type="SUPFAM" id="SSF82199">
    <property type="entry name" value="SET domain"/>
    <property type="match status" value="1"/>
</dbReference>
<dbReference type="Gene3D" id="3.90.1410.10">
    <property type="entry name" value="set domain protein methyltransferase, domain 1"/>
    <property type="match status" value="1"/>
</dbReference>
<sequence>MLLPLKPLEASSEPWPGGSKQAGGSPPALSTAAGADADTQANALFEQLAASHCVPPTLISLARTPEGLGWVLIPDAHSASSSRSSGVGSSSRTSSSKAHGTAAATRGDAAGHATPAPAHQHEQHPAQQQTQQQADGAEARRAPTVLIRVPLRLCLSHEVPGCCPGVRSSRALAPLLNQSLGHAAVAAAAAAAADDDDDADDGDPTAAAPWEVVLAALLVWACRRPRSAPDAVADRDGSPGPAFAAFWRAYRTLLPPAAQQTSLTLWKHEELQLLQDPGLAAEAAAWQTTVLSAYRAHIDTPGFRAELESGRTVTLQEWLEAVGAVESRAFGFKSEVDGRELHAYVPFFCLANYRPGAPTLHVLRLVPPDAPAAGEAAARQMQYDRGSGPAGAAVEAGSAPGLPWQPTADMVALELPPPVPEAASSQGQDRSHACSERPQLYIDYGKKDSRSLVLQYGFVIHGNPYDRLDWGGCGLDPQDRMRREWVYDAAEALAQQLERLAPAEAAQAGITSGGAPSRQGDTDGGGAGAEVTGLEPLVGSGAASGDGAALEWAQQLQGPGGAAAARVRLRSAAASVIAACGWRNMRERRLVTPATEARAVGALTSWVSEQLKSFPTTLEVDLQLLAAMGAVVVAPGPARQGTAPTHCEARAAGTTAREPKA</sequence>
<gene>
    <name evidence="2" type="ORF">HYH02_008833</name>
</gene>
<evidence type="ECO:0000256" key="1">
    <source>
        <dbReference type="SAM" id="MobiDB-lite"/>
    </source>
</evidence>
<dbReference type="InterPro" id="IPR050600">
    <property type="entry name" value="SETD3_SETD6_MTase"/>
</dbReference>
<evidence type="ECO:0000313" key="2">
    <source>
        <dbReference type="EMBL" id="KAG2445368.1"/>
    </source>
</evidence>
<feature type="compositionally biased region" description="Low complexity" evidence="1">
    <location>
        <begin position="125"/>
        <end position="134"/>
    </location>
</feature>
<proteinExistence type="predicted"/>
<evidence type="ECO:0008006" key="4">
    <source>
        <dbReference type="Google" id="ProtNLM"/>
    </source>
</evidence>
<dbReference type="PANTHER" id="PTHR13271">
    <property type="entry name" value="UNCHARACTERIZED PUTATIVE METHYLTRANSFERASE"/>
    <property type="match status" value="1"/>
</dbReference>
<reference evidence="2" key="1">
    <citation type="journal article" date="2020" name="bioRxiv">
        <title>Comparative genomics of Chlamydomonas.</title>
        <authorList>
            <person name="Craig R.J."/>
            <person name="Hasan A.R."/>
            <person name="Ness R.W."/>
            <person name="Keightley P.D."/>
        </authorList>
    </citation>
    <scope>NUCLEOTIDE SEQUENCE</scope>
    <source>
        <strain evidence="2">CCAP 11/173</strain>
    </source>
</reference>
<feature type="region of interest" description="Disordered" evidence="1">
    <location>
        <begin position="78"/>
        <end position="139"/>
    </location>
</feature>
<feature type="region of interest" description="Disordered" evidence="1">
    <location>
        <begin position="1"/>
        <end position="35"/>
    </location>
</feature>
<dbReference type="InterPro" id="IPR046341">
    <property type="entry name" value="SET_dom_sf"/>
</dbReference>
<accession>A0A835WDG7</accession>
<dbReference type="GO" id="GO:0016279">
    <property type="term" value="F:protein-lysine N-methyltransferase activity"/>
    <property type="evidence" value="ECO:0007669"/>
    <property type="project" value="TreeGrafter"/>
</dbReference>
<dbReference type="CDD" id="cd10527">
    <property type="entry name" value="SET_LSMT"/>
    <property type="match status" value="1"/>
</dbReference>
<dbReference type="AlphaFoldDB" id="A0A835WDG7"/>
<dbReference type="EMBL" id="JAEHOD010000027">
    <property type="protein sequence ID" value="KAG2445368.1"/>
    <property type="molecule type" value="Genomic_DNA"/>
</dbReference>
<feature type="compositionally biased region" description="Low complexity" evidence="1">
    <location>
        <begin position="78"/>
        <end position="118"/>
    </location>
</feature>
<feature type="region of interest" description="Disordered" evidence="1">
    <location>
        <begin position="638"/>
        <end position="661"/>
    </location>
</feature>
<keyword evidence="3" id="KW-1185">Reference proteome</keyword>
<feature type="region of interest" description="Disordered" evidence="1">
    <location>
        <begin position="504"/>
        <end position="532"/>
    </location>
</feature>
<dbReference type="OrthoDB" id="341421at2759"/>
<protein>
    <recommendedName>
        <fullName evidence="4">Rubisco LSMT substrate-binding domain-containing protein</fullName>
    </recommendedName>
</protein>
<dbReference type="Proteomes" id="UP000613740">
    <property type="component" value="Unassembled WGS sequence"/>
</dbReference>
<name>A0A835WDG7_9CHLO</name>
<organism evidence="2 3">
    <name type="scientific">Chlamydomonas schloesseri</name>
    <dbReference type="NCBI Taxonomy" id="2026947"/>
    <lineage>
        <taxon>Eukaryota</taxon>
        <taxon>Viridiplantae</taxon>
        <taxon>Chlorophyta</taxon>
        <taxon>core chlorophytes</taxon>
        <taxon>Chlorophyceae</taxon>
        <taxon>CS clade</taxon>
        <taxon>Chlamydomonadales</taxon>
        <taxon>Chlamydomonadaceae</taxon>
        <taxon>Chlamydomonas</taxon>
    </lineage>
</organism>